<evidence type="ECO:0000256" key="1">
    <source>
        <dbReference type="SAM" id="MobiDB-lite"/>
    </source>
</evidence>
<feature type="compositionally biased region" description="Acidic residues" evidence="1">
    <location>
        <begin position="1"/>
        <end position="17"/>
    </location>
</feature>
<name>A0A0K0D645_ANGCA</name>
<proteinExistence type="predicted"/>
<feature type="compositionally biased region" description="Basic and acidic residues" evidence="1">
    <location>
        <begin position="77"/>
        <end position="87"/>
    </location>
</feature>
<sequence length="131" mass="14648">MYVDTSSDDEISDEEENHETMPPIQRSQGIVNIHEVLHLPPGNLPEANGKMSGDIMRIDDVETNLSNETNSDDELENKETEKTKEKEATTVTTIVLGVDSHPANQFSSVAVKMNFDAREAMTDEEFPEKLI</sequence>
<feature type="region of interest" description="Disordered" evidence="1">
    <location>
        <begin position="62"/>
        <end position="87"/>
    </location>
</feature>
<organism evidence="2 3">
    <name type="scientific">Angiostrongylus cantonensis</name>
    <name type="common">Rat lungworm</name>
    <dbReference type="NCBI Taxonomy" id="6313"/>
    <lineage>
        <taxon>Eukaryota</taxon>
        <taxon>Metazoa</taxon>
        <taxon>Ecdysozoa</taxon>
        <taxon>Nematoda</taxon>
        <taxon>Chromadorea</taxon>
        <taxon>Rhabditida</taxon>
        <taxon>Rhabditina</taxon>
        <taxon>Rhabditomorpha</taxon>
        <taxon>Strongyloidea</taxon>
        <taxon>Metastrongylidae</taxon>
        <taxon>Angiostrongylus</taxon>
    </lineage>
</organism>
<protein>
    <submittedName>
        <fullName evidence="3">Uncharacterized protein</fullName>
    </submittedName>
</protein>
<reference evidence="2" key="1">
    <citation type="submission" date="2012-09" db="EMBL/GenBank/DDBJ databases">
        <authorList>
            <person name="Martin A.A."/>
        </authorList>
    </citation>
    <scope>NUCLEOTIDE SEQUENCE</scope>
</reference>
<dbReference type="AlphaFoldDB" id="A0A0K0D645"/>
<evidence type="ECO:0000313" key="2">
    <source>
        <dbReference type="Proteomes" id="UP000035642"/>
    </source>
</evidence>
<accession>A0A0K0D645</accession>
<feature type="region of interest" description="Disordered" evidence="1">
    <location>
        <begin position="1"/>
        <end position="25"/>
    </location>
</feature>
<reference evidence="3" key="2">
    <citation type="submission" date="2017-02" db="UniProtKB">
        <authorList>
            <consortium name="WormBaseParasite"/>
        </authorList>
    </citation>
    <scope>IDENTIFICATION</scope>
</reference>
<dbReference type="WBParaSite" id="ACAC_0000554001-mRNA-1">
    <property type="protein sequence ID" value="ACAC_0000554001-mRNA-1"/>
    <property type="gene ID" value="ACAC_0000554001"/>
</dbReference>
<keyword evidence="2" id="KW-1185">Reference proteome</keyword>
<evidence type="ECO:0000313" key="3">
    <source>
        <dbReference type="WBParaSite" id="ACAC_0000554001-mRNA-1"/>
    </source>
</evidence>
<dbReference type="Proteomes" id="UP000035642">
    <property type="component" value="Unassembled WGS sequence"/>
</dbReference>